<evidence type="ECO:0000259" key="3">
    <source>
        <dbReference type="PROSITE" id="PS50213"/>
    </source>
</evidence>
<dbReference type="Pfam" id="PF02469">
    <property type="entry name" value="Fasciclin"/>
    <property type="match status" value="1"/>
</dbReference>
<keyword evidence="2" id="KW-0732">Signal</keyword>
<feature type="compositionally biased region" description="Basic and acidic residues" evidence="1">
    <location>
        <begin position="141"/>
        <end position="155"/>
    </location>
</feature>
<dbReference type="OrthoDB" id="7700931at2759"/>
<gene>
    <name evidence="4" type="ORF">BMF94_2107</name>
</gene>
<keyword evidence="5" id="KW-1185">Reference proteome</keyword>
<dbReference type="STRING" id="741276.A0A2S5BDI8"/>
<protein>
    <recommendedName>
        <fullName evidence="3">FAS1 domain-containing protein</fullName>
    </recommendedName>
</protein>
<feature type="chain" id="PRO_5015765412" description="FAS1 domain-containing protein" evidence="2">
    <location>
        <begin position="21"/>
        <end position="692"/>
    </location>
</feature>
<sequence>MKFALLSLTAAACAPLLASAAPQFVVQNGERTQSRFSPPRDDGAAAAGHRLADLTVDDFQAVQHAIKDTFEHSVESAKHLVEDTFHIEVDADDEEIAAEGFSFPHPPSHPLPPAVIDLKEYTIFEIVNASLEHHHPHCGHGRRDADEERHPSARDRKIRSGLAAWFTNSRDDKDALSEHGKPNPHMLPLHRLAWLANFSSEAGDLLKQKGPITLLAPDDAALTPPHRDHREPHGGPHRGPRDGPRGGPPRRRRGEHGPPPPPPHHDEIMSLENAFSEAAPHPFHSRAFSPEHLAKLASGDDDDHERKKEMFKKLIAIVARYHVIPEDAADPHELADRATLPTLLTDERVRVSPALRGFPIPHPSLTFNVYAEKRGPTILAKNGVIHLISAPLLPPFTPLNQAFLTPQYFGALTNAIQKADLADALVPQHPSFGDAEVLEDEHVPSLFAEMIEELAAEKGLNEYTIFAPSNYAFGRLGYEILAFLHSPFPISKKVLGYLLSYHVVPGVTFYSDFYKTDKSLTAAALEVSEEIDVQVPLDLLYDGPHPPPHFPGHTPSQRGNITHYKLPTLLTEKNENATLRVDVISYRFAGKGPIRRSIIVLPAHHEHHHDGDNEHKPERLHEGPGGDGPLHPHPVKVAFTDVPARKGAIQVLGRDILLPPPPPHHHEGGDNASAMSQHEAEHIRRALRKLAA</sequence>
<feature type="region of interest" description="Disordered" evidence="1">
    <location>
        <begin position="134"/>
        <end position="161"/>
    </location>
</feature>
<feature type="region of interest" description="Disordered" evidence="1">
    <location>
        <begin position="216"/>
        <end position="268"/>
    </location>
</feature>
<evidence type="ECO:0000256" key="1">
    <source>
        <dbReference type="SAM" id="MobiDB-lite"/>
    </source>
</evidence>
<feature type="signal peptide" evidence="2">
    <location>
        <begin position="1"/>
        <end position="20"/>
    </location>
</feature>
<comment type="caution">
    <text evidence="4">The sequence shown here is derived from an EMBL/GenBank/DDBJ whole genome shotgun (WGS) entry which is preliminary data.</text>
</comment>
<evidence type="ECO:0000256" key="2">
    <source>
        <dbReference type="SAM" id="SignalP"/>
    </source>
</evidence>
<dbReference type="Proteomes" id="UP000237144">
    <property type="component" value="Unassembled WGS sequence"/>
</dbReference>
<feature type="domain" description="FAS1" evidence="3">
    <location>
        <begin position="431"/>
        <end position="506"/>
    </location>
</feature>
<dbReference type="PANTHER" id="PTHR10900">
    <property type="entry name" value="PERIOSTIN-RELATED"/>
    <property type="match status" value="1"/>
</dbReference>
<dbReference type="SUPFAM" id="SSF82153">
    <property type="entry name" value="FAS1 domain"/>
    <property type="match status" value="2"/>
</dbReference>
<feature type="compositionally biased region" description="Basic and acidic residues" evidence="1">
    <location>
        <begin position="608"/>
        <end position="624"/>
    </location>
</feature>
<name>A0A2S5BDI8_9BASI</name>
<dbReference type="EMBL" id="PJQD01000021">
    <property type="protein sequence ID" value="POY74834.1"/>
    <property type="molecule type" value="Genomic_DNA"/>
</dbReference>
<accession>A0A2S5BDI8</accession>
<dbReference type="InterPro" id="IPR000782">
    <property type="entry name" value="FAS1_domain"/>
</dbReference>
<dbReference type="AlphaFoldDB" id="A0A2S5BDI8"/>
<dbReference type="PROSITE" id="PS50213">
    <property type="entry name" value="FAS1"/>
    <property type="match status" value="1"/>
</dbReference>
<dbReference type="InterPro" id="IPR050904">
    <property type="entry name" value="Adhesion/Biosynth-related"/>
</dbReference>
<dbReference type="InterPro" id="IPR036378">
    <property type="entry name" value="FAS1_dom_sf"/>
</dbReference>
<organism evidence="4 5">
    <name type="scientific">Rhodotorula taiwanensis</name>
    <dbReference type="NCBI Taxonomy" id="741276"/>
    <lineage>
        <taxon>Eukaryota</taxon>
        <taxon>Fungi</taxon>
        <taxon>Dikarya</taxon>
        <taxon>Basidiomycota</taxon>
        <taxon>Pucciniomycotina</taxon>
        <taxon>Microbotryomycetes</taxon>
        <taxon>Sporidiobolales</taxon>
        <taxon>Sporidiobolaceae</taxon>
        <taxon>Rhodotorula</taxon>
    </lineage>
</organism>
<dbReference type="GO" id="GO:0005615">
    <property type="term" value="C:extracellular space"/>
    <property type="evidence" value="ECO:0007669"/>
    <property type="project" value="TreeGrafter"/>
</dbReference>
<reference evidence="4 5" key="1">
    <citation type="journal article" date="2018" name="Front. Microbiol.">
        <title>Prospects for Fungal Bioremediation of Acidic Radioactive Waste Sites: Characterization and Genome Sequence of Rhodotorula taiwanensis MD1149.</title>
        <authorList>
            <person name="Tkavc R."/>
            <person name="Matrosova V.Y."/>
            <person name="Grichenko O.E."/>
            <person name="Gostincar C."/>
            <person name="Volpe R.P."/>
            <person name="Klimenkova P."/>
            <person name="Gaidamakova E.K."/>
            <person name="Zhou C.E."/>
            <person name="Stewart B.J."/>
            <person name="Lyman M.G."/>
            <person name="Malfatti S.A."/>
            <person name="Rubinfeld B."/>
            <person name="Courtot M."/>
            <person name="Singh J."/>
            <person name="Dalgard C.L."/>
            <person name="Hamilton T."/>
            <person name="Frey K.G."/>
            <person name="Gunde-Cimerman N."/>
            <person name="Dugan L."/>
            <person name="Daly M.J."/>
        </authorList>
    </citation>
    <scope>NUCLEOTIDE SEQUENCE [LARGE SCALE GENOMIC DNA]</scope>
    <source>
        <strain evidence="4 5">MD1149</strain>
    </source>
</reference>
<feature type="region of interest" description="Disordered" evidence="1">
    <location>
        <begin position="605"/>
        <end position="635"/>
    </location>
</feature>
<proteinExistence type="predicted"/>
<feature type="compositionally biased region" description="Basic and acidic residues" evidence="1">
    <location>
        <begin position="225"/>
        <end position="244"/>
    </location>
</feature>
<dbReference type="Gene3D" id="2.30.180.10">
    <property type="entry name" value="FAS1 domain"/>
    <property type="match status" value="2"/>
</dbReference>
<dbReference type="PANTHER" id="PTHR10900:SF77">
    <property type="entry name" value="FI19380P1"/>
    <property type="match status" value="1"/>
</dbReference>
<feature type="region of interest" description="Disordered" evidence="1">
    <location>
        <begin position="655"/>
        <end position="682"/>
    </location>
</feature>
<evidence type="ECO:0000313" key="4">
    <source>
        <dbReference type="EMBL" id="POY74834.1"/>
    </source>
</evidence>
<evidence type="ECO:0000313" key="5">
    <source>
        <dbReference type="Proteomes" id="UP000237144"/>
    </source>
</evidence>